<dbReference type="Proteomes" id="UP001151760">
    <property type="component" value="Unassembled WGS sequence"/>
</dbReference>
<organism evidence="2 3">
    <name type="scientific">Tanacetum coccineum</name>
    <dbReference type="NCBI Taxonomy" id="301880"/>
    <lineage>
        <taxon>Eukaryota</taxon>
        <taxon>Viridiplantae</taxon>
        <taxon>Streptophyta</taxon>
        <taxon>Embryophyta</taxon>
        <taxon>Tracheophyta</taxon>
        <taxon>Spermatophyta</taxon>
        <taxon>Magnoliopsida</taxon>
        <taxon>eudicotyledons</taxon>
        <taxon>Gunneridae</taxon>
        <taxon>Pentapetalae</taxon>
        <taxon>asterids</taxon>
        <taxon>campanulids</taxon>
        <taxon>Asterales</taxon>
        <taxon>Asteraceae</taxon>
        <taxon>Asteroideae</taxon>
        <taxon>Anthemideae</taxon>
        <taxon>Anthemidinae</taxon>
        <taxon>Tanacetum</taxon>
    </lineage>
</organism>
<feature type="compositionally biased region" description="Basic and acidic residues" evidence="1">
    <location>
        <begin position="326"/>
        <end position="338"/>
    </location>
</feature>
<dbReference type="EMBL" id="BQNB010015600">
    <property type="protein sequence ID" value="GJT41904.1"/>
    <property type="molecule type" value="Genomic_DNA"/>
</dbReference>
<name>A0ABQ5DYI7_9ASTR</name>
<feature type="compositionally biased region" description="Basic residues" evidence="1">
    <location>
        <begin position="295"/>
        <end position="304"/>
    </location>
</feature>
<gene>
    <name evidence="2" type="ORF">Tco_0941769</name>
</gene>
<protein>
    <submittedName>
        <fullName evidence="2">Uncharacterized protein</fullName>
    </submittedName>
</protein>
<reference evidence="2" key="1">
    <citation type="journal article" date="2022" name="Int. J. Mol. Sci.">
        <title>Draft Genome of Tanacetum Coccineum: Genomic Comparison of Closely Related Tanacetum-Family Plants.</title>
        <authorList>
            <person name="Yamashiro T."/>
            <person name="Shiraishi A."/>
            <person name="Nakayama K."/>
            <person name="Satake H."/>
        </authorList>
    </citation>
    <scope>NUCLEOTIDE SEQUENCE</scope>
</reference>
<reference evidence="2" key="2">
    <citation type="submission" date="2022-01" db="EMBL/GenBank/DDBJ databases">
        <authorList>
            <person name="Yamashiro T."/>
            <person name="Shiraishi A."/>
            <person name="Satake H."/>
            <person name="Nakayama K."/>
        </authorList>
    </citation>
    <scope>NUCLEOTIDE SEQUENCE</scope>
</reference>
<feature type="region of interest" description="Disordered" evidence="1">
    <location>
        <begin position="288"/>
        <end position="340"/>
    </location>
</feature>
<sequence>MNLVATQQAALDNALVTPKKRLKIERCNSKITFSKPKREETYQVTLEALKLSPCYPAFLITAEVLEIYMHQFWNTIKKIRNTNAYNFKLDKKKYRVDTEVFCEILQICLILPNQEFVKLPSKEDLVSFIKELGYSSKCDMLSAIHTDQMHQPLRTFAAIINRASLDFMYQADNIEISSARKEHMPYLRFTKVIINHFISKDKTISIRNRINLHIVRDDSLLSTLKFISKTKDCQKYGPLIPDGMINQDIKDSKAYKTYYDFAFGKVAPKKVRKFKKDASPSRKISSVLEAEPAKKAKQVKRPVKKSTPTSTAGVIIRDTPGASVSKKKEPAKGDKGKGMELLSDAASLEAAQLKEAL</sequence>
<accession>A0ABQ5DYI7</accession>
<evidence type="ECO:0000313" key="3">
    <source>
        <dbReference type="Proteomes" id="UP001151760"/>
    </source>
</evidence>
<comment type="caution">
    <text evidence="2">The sequence shown here is derived from an EMBL/GenBank/DDBJ whole genome shotgun (WGS) entry which is preliminary data.</text>
</comment>
<evidence type="ECO:0000313" key="2">
    <source>
        <dbReference type="EMBL" id="GJT41904.1"/>
    </source>
</evidence>
<keyword evidence="3" id="KW-1185">Reference proteome</keyword>
<proteinExistence type="predicted"/>
<evidence type="ECO:0000256" key="1">
    <source>
        <dbReference type="SAM" id="MobiDB-lite"/>
    </source>
</evidence>